<dbReference type="SUPFAM" id="SSF47240">
    <property type="entry name" value="Ferritin-like"/>
    <property type="match status" value="1"/>
</dbReference>
<reference evidence="1" key="1">
    <citation type="submission" date="2013-08" db="EMBL/GenBank/DDBJ databases">
        <authorList>
            <person name="Mendez C."/>
            <person name="Richter M."/>
            <person name="Ferrer M."/>
            <person name="Sanchez J."/>
        </authorList>
    </citation>
    <scope>NUCLEOTIDE SEQUENCE</scope>
</reference>
<dbReference type="AlphaFoldDB" id="T0Y6J3"/>
<gene>
    <name evidence="1" type="ORF">B1A_21017</name>
</gene>
<comment type="caution">
    <text evidence="1">The sequence shown here is derived from an EMBL/GenBank/DDBJ whole genome shotgun (WGS) entry which is preliminary data.</text>
</comment>
<organism evidence="1">
    <name type="scientific">mine drainage metagenome</name>
    <dbReference type="NCBI Taxonomy" id="410659"/>
    <lineage>
        <taxon>unclassified sequences</taxon>
        <taxon>metagenomes</taxon>
        <taxon>ecological metagenomes</taxon>
    </lineage>
</organism>
<evidence type="ECO:0000313" key="1">
    <source>
        <dbReference type="EMBL" id="EQD28758.1"/>
    </source>
</evidence>
<evidence type="ECO:0008006" key="2">
    <source>
        <dbReference type="Google" id="ProtNLM"/>
    </source>
</evidence>
<reference evidence="1" key="2">
    <citation type="journal article" date="2014" name="ISME J.">
        <title>Microbial stratification in low pH oxic and suboxic macroscopic growths along an acid mine drainage.</title>
        <authorList>
            <person name="Mendez-Garcia C."/>
            <person name="Mesa V."/>
            <person name="Sprenger R.R."/>
            <person name="Richter M."/>
            <person name="Diez M.S."/>
            <person name="Solano J."/>
            <person name="Bargiela R."/>
            <person name="Golyshina O.V."/>
            <person name="Manteca A."/>
            <person name="Ramos J.L."/>
            <person name="Gallego J.R."/>
            <person name="Llorente I."/>
            <person name="Martins Dos Santos V.A."/>
            <person name="Jensen O.N."/>
            <person name="Pelaez A.I."/>
            <person name="Sanchez J."/>
            <person name="Ferrer M."/>
        </authorList>
    </citation>
    <scope>NUCLEOTIDE SEQUENCE</scope>
</reference>
<dbReference type="CDD" id="cd00657">
    <property type="entry name" value="Ferritin_like"/>
    <property type="match status" value="1"/>
</dbReference>
<protein>
    <recommendedName>
        <fullName evidence="2">Ferritin-like domain-containing protein</fullName>
    </recommendedName>
</protein>
<dbReference type="InterPro" id="IPR009078">
    <property type="entry name" value="Ferritin-like_SF"/>
</dbReference>
<name>T0Y6J3_9ZZZZ</name>
<feature type="non-terminal residue" evidence="1">
    <location>
        <position position="227"/>
    </location>
</feature>
<dbReference type="EMBL" id="AUZX01015523">
    <property type="protein sequence ID" value="EQD28758.1"/>
    <property type="molecule type" value="Genomic_DNA"/>
</dbReference>
<proteinExistence type="predicted"/>
<accession>T0Y6J3</accession>
<sequence length="227" mass="25685">EELRRLRGLPFWQEAVATENVTSSTVTAAAALESDPQLKRAIAMQGFEEQRHARLLAALTAHYRIPIEFPAPYAPRDLEDDFLFAGFGECFDSFFAFGLFALARDSGLFPAALVEVFEPVMEEEVRHILFFVNWVKARRADLPWWRRAAFRLRCGSIILKQVASRVKTARSLGGGARESSENFTLTAHRDIGPPVRLRGLLGTCLRENDRRMGHYDARLARPRLVPS</sequence>
<feature type="non-terminal residue" evidence="1">
    <location>
        <position position="1"/>
    </location>
</feature>